<evidence type="ECO:0000256" key="20">
    <source>
        <dbReference type="ARBA" id="ARBA00023055"/>
    </source>
</evidence>
<comment type="catalytic activity">
    <reaction evidence="2">
        <text>(9Z)-octadecenoate(out) = (9Z)-octadecenoate(in)</text>
        <dbReference type="Rhea" id="RHEA:33655"/>
        <dbReference type="ChEBI" id="CHEBI:30823"/>
    </reaction>
    <physiologicalReaction direction="left-to-right" evidence="2">
        <dbReference type="Rhea" id="RHEA:33656"/>
    </physiologicalReaction>
</comment>
<evidence type="ECO:0000256" key="5">
    <source>
        <dbReference type="ARBA" id="ARBA00001892"/>
    </source>
</evidence>
<dbReference type="GO" id="GO:0005044">
    <property type="term" value="F:scavenger receptor activity"/>
    <property type="evidence" value="ECO:0007669"/>
    <property type="project" value="TreeGrafter"/>
</dbReference>
<evidence type="ECO:0000256" key="31">
    <source>
        <dbReference type="ARBA" id="ARBA00032780"/>
    </source>
</evidence>
<dbReference type="GO" id="GO:0019915">
    <property type="term" value="P:lipid storage"/>
    <property type="evidence" value="ECO:0007669"/>
    <property type="project" value="TreeGrafter"/>
</dbReference>
<organism evidence="36 37">
    <name type="scientific">Callithrix jacchus</name>
    <name type="common">White-tufted-ear marmoset</name>
    <name type="synonym">Simia Jacchus</name>
    <dbReference type="NCBI Taxonomy" id="9483"/>
    <lineage>
        <taxon>Eukaryota</taxon>
        <taxon>Metazoa</taxon>
        <taxon>Chordata</taxon>
        <taxon>Craniata</taxon>
        <taxon>Vertebrata</taxon>
        <taxon>Euteleostomi</taxon>
        <taxon>Mammalia</taxon>
        <taxon>Eutheria</taxon>
        <taxon>Euarchontoglires</taxon>
        <taxon>Primates</taxon>
        <taxon>Haplorrhini</taxon>
        <taxon>Platyrrhini</taxon>
        <taxon>Cebidae</taxon>
        <taxon>Callitrichinae</taxon>
        <taxon>Callithrix</taxon>
        <taxon>Callithrix</taxon>
    </lineage>
</organism>
<keyword evidence="20" id="KW-0445">Lipid transport</keyword>
<evidence type="ECO:0000256" key="28">
    <source>
        <dbReference type="ARBA" id="ARBA00029966"/>
    </source>
</evidence>
<keyword evidence="25" id="KW-0325">Glycoprotein</keyword>
<dbReference type="Bgee" id="ENSCJAG00000003269">
    <property type="expression patterns" value="Expressed in heart and 4 other cell types or tissues"/>
</dbReference>
<evidence type="ECO:0000256" key="29">
    <source>
        <dbReference type="ARBA" id="ARBA00031821"/>
    </source>
</evidence>
<dbReference type="Proteomes" id="UP000008225">
    <property type="component" value="Chromosome 8"/>
</dbReference>
<comment type="catalytic activity">
    <reaction evidence="1">
        <text>(9Z,12Z)-octadecadienoate(out) = (9Z,12Z)-octadecadienoate(in)</text>
        <dbReference type="Rhea" id="RHEA:45264"/>
        <dbReference type="ChEBI" id="CHEBI:30245"/>
    </reaction>
    <physiologicalReaction direction="left-to-right" evidence="1">
        <dbReference type="Rhea" id="RHEA:45265"/>
    </physiologicalReaction>
</comment>
<dbReference type="GO" id="GO:0005901">
    <property type="term" value="C:caveola"/>
    <property type="evidence" value="ECO:0007669"/>
    <property type="project" value="TreeGrafter"/>
</dbReference>
<evidence type="ECO:0000256" key="32">
    <source>
        <dbReference type="PIRSR" id="PIRSR605428-50"/>
    </source>
</evidence>
<gene>
    <name evidence="36" type="primary">CD36</name>
</gene>
<comment type="subcellular location">
    <subcellularLocation>
        <location evidence="6">Apical cell membrane</location>
    </subcellularLocation>
    <subcellularLocation>
        <location evidence="9">Cell membrane</location>
        <topology evidence="9">Multi-pass membrane protein</topology>
    </subcellularLocation>
    <subcellularLocation>
        <location evidence="8">Golgi apparatus</location>
    </subcellularLocation>
    <subcellularLocation>
        <location evidence="7">Membrane raft</location>
    </subcellularLocation>
</comment>
<keyword evidence="12" id="KW-0813">Transport</keyword>
<keyword evidence="24" id="KW-0675">Receptor</keyword>
<evidence type="ECO:0000256" key="18">
    <source>
        <dbReference type="ARBA" id="ARBA00022989"/>
    </source>
</evidence>
<comment type="catalytic activity">
    <reaction evidence="5">
        <text>butanoate(out) = butanoate(in)</text>
        <dbReference type="Rhea" id="RHEA:45248"/>
        <dbReference type="ChEBI" id="CHEBI:17968"/>
    </reaction>
    <physiologicalReaction direction="left-to-right" evidence="5">
        <dbReference type="Rhea" id="RHEA:45249"/>
    </physiologicalReaction>
</comment>
<evidence type="ECO:0000256" key="8">
    <source>
        <dbReference type="ARBA" id="ARBA00004555"/>
    </source>
</evidence>
<comment type="catalytic activity">
    <reaction evidence="3">
        <text>hexadecanoate(out) = hexadecanoate(in)</text>
        <dbReference type="Rhea" id="RHEA:45256"/>
        <dbReference type="ChEBI" id="CHEBI:7896"/>
    </reaction>
    <physiologicalReaction direction="left-to-right" evidence="3">
        <dbReference type="Rhea" id="RHEA:45257"/>
    </physiologicalReaction>
</comment>
<dbReference type="GeneTree" id="ENSGT00940000153372"/>
<feature type="disulfide bond" evidence="34">
    <location>
        <begin position="253"/>
        <end position="262"/>
    </location>
</feature>
<keyword evidence="23 34" id="KW-1015">Disulfide bond</keyword>
<evidence type="ECO:0000256" key="2">
    <source>
        <dbReference type="ARBA" id="ARBA00000626"/>
    </source>
</evidence>
<dbReference type="PRINTS" id="PR01609">
    <property type="entry name" value="CD36FAMILY"/>
</dbReference>
<dbReference type="GO" id="GO:0044539">
    <property type="term" value="P:long-chain fatty acid import into cell"/>
    <property type="evidence" value="ECO:0007669"/>
    <property type="project" value="TreeGrafter"/>
</dbReference>
<reference evidence="36" key="3">
    <citation type="submission" date="2025-09" db="UniProtKB">
        <authorList>
            <consortium name="Ensembl"/>
        </authorList>
    </citation>
    <scope>IDENTIFICATION</scope>
</reference>
<evidence type="ECO:0000256" key="3">
    <source>
        <dbReference type="ARBA" id="ARBA00000934"/>
    </source>
</evidence>
<dbReference type="PRINTS" id="PR01610">
    <property type="entry name" value="CD36ANTIGEN"/>
</dbReference>
<dbReference type="InterPro" id="IPR005428">
    <property type="entry name" value="CD36/SCARB1/SNMP1"/>
</dbReference>
<evidence type="ECO:0000256" key="35">
    <source>
        <dbReference type="SAM" id="Phobius"/>
    </source>
</evidence>
<dbReference type="GO" id="GO:0009986">
    <property type="term" value="C:cell surface"/>
    <property type="evidence" value="ECO:0007669"/>
    <property type="project" value="TreeGrafter"/>
</dbReference>
<dbReference type="GO" id="GO:0006898">
    <property type="term" value="P:receptor-mediated endocytosis"/>
    <property type="evidence" value="ECO:0007669"/>
    <property type="project" value="TreeGrafter"/>
</dbReference>
<evidence type="ECO:0000256" key="6">
    <source>
        <dbReference type="ARBA" id="ARBA00004221"/>
    </source>
</evidence>
<keyword evidence="15 35" id="KW-0812">Transmembrane</keyword>
<feature type="transmembrane region" description="Helical" evidence="35">
    <location>
        <begin position="7"/>
        <end position="29"/>
    </location>
</feature>
<reference evidence="36" key="1">
    <citation type="submission" date="2009-03" db="EMBL/GenBank/DDBJ databases">
        <authorList>
            <person name="Warren W."/>
            <person name="Ye L."/>
            <person name="Minx P."/>
            <person name="Worley K."/>
            <person name="Gibbs R."/>
            <person name="Wilson R.K."/>
        </authorList>
    </citation>
    <scope>NUCLEOTIDE SEQUENCE [LARGE SCALE GENOMIC DNA]</scope>
</reference>
<comment type="catalytic activity">
    <reaction evidence="4">
        <text>tetradecanoate(out) = tetradecanoate(in)</text>
        <dbReference type="Rhea" id="RHEA:45252"/>
        <dbReference type="ChEBI" id="CHEBI:30807"/>
    </reaction>
    <physiologicalReaction direction="left-to-right" evidence="4">
        <dbReference type="Rhea" id="RHEA:45253"/>
    </physiologicalReaction>
</comment>
<proteinExistence type="inferred from homology"/>
<evidence type="ECO:0000256" key="25">
    <source>
        <dbReference type="ARBA" id="ARBA00023180"/>
    </source>
</evidence>
<evidence type="ECO:0000313" key="36">
    <source>
        <dbReference type="Ensembl" id="ENSCJAP00000043405.2"/>
    </source>
</evidence>
<evidence type="ECO:0000256" key="12">
    <source>
        <dbReference type="ARBA" id="ARBA00022448"/>
    </source>
</evidence>
<keyword evidence="14 33" id="KW-1017">Isopeptide bond</keyword>
<dbReference type="Pfam" id="PF01130">
    <property type="entry name" value="CD36"/>
    <property type="match status" value="2"/>
</dbReference>
<evidence type="ECO:0000256" key="27">
    <source>
        <dbReference type="ARBA" id="ARBA00023949"/>
    </source>
</evidence>
<dbReference type="GO" id="GO:0005794">
    <property type="term" value="C:Golgi apparatus"/>
    <property type="evidence" value="ECO:0007669"/>
    <property type="project" value="UniProtKB-SubCell"/>
</dbReference>
<evidence type="ECO:0000256" key="34">
    <source>
        <dbReference type="PIRSR" id="PIRSR605428-52"/>
    </source>
</evidence>
<evidence type="ECO:0000256" key="19">
    <source>
        <dbReference type="ARBA" id="ARBA00023034"/>
    </source>
</evidence>
<evidence type="ECO:0000256" key="11">
    <source>
        <dbReference type="ARBA" id="ARBA00020772"/>
    </source>
</evidence>
<accession>F7IHB2</accession>
<feature type="disulfide bond" evidence="34">
    <location>
        <begin position="183"/>
        <end position="251"/>
    </location>
</feature>
<evidence type="ECO:0000256" key="10">
    <source>
        <dbReference type="ARBA" id="ARBA00010532"/>
    </source>
</evidence>
<keyword evidence="26" id="KW-0449">Lipoprotein</keyword>
<keyword evidence="13" id="KW-1003">Cell membrane</keyword>
<evidence type="ECO:0000256" key="7">
    <source>
        <dbReference type="ARBA" id="ARBA00004285"/>
    </source>
</evidence>
<keyword evidence="16 33" id="KW-0832">Ubl conjugation</keyword>
<comment type="catalytic activity">
    <reaction evidence="27">
        <text>tetracosanoate(out) = tetracosanoate(in)</text>
        <dbReference type="Rhea" id="RHEA:45260"/>
        <dbReference type="ChEBI" id="CHEBI:31014"/>
    </reaction>
    <physiologicalReaction direction="left-to-right" evidence="27">
        <dbReference type="Rhea" id="RHEA:45261"/>
    </physiologicalReaction>
</comment>
<evidence type="ECO:0000256" key="17">
    <source>
        <dbReference type="ARBA" id="ARBA00022889"/>
    </source>
</evidence>
<evidence type="ECO:0000256" key="15">
    <source>
        <dbReference type="ARBA" id="ARBA00022692"/>
    </source>
</evidence>
<keyword evidence="19" id="KW-0333">Golgi apparatus</keyword>
<evidence type="ECO:0000256" key="23">
    <source>
        <dbReference type="ARBA" id="ARBA00023157"/>
    </source>
</evidence>
<dbReference type="GO" id="GO:0005041">
    <property type="term" value="F:low-density lipoprotein particle receptor activity"/>
    <property type="evidence" value="ECO:0007669"/>
    <property type="project" value="TreeGrafter"/>
</dbReference>
<evidence type="ECO:0000256" key="13">
    <source>
        <dbReference type="ARBA" id="ARBA00022475"/>
    </source>
</evidence>
<evidence type="ECO:0000256" key="30">
    <source>
        <dbReference type="ARBA" id="ARBA00032188"/>
    </source>
</evidence>
<evidence type="ECO:0000256" key="21">
    <source>
        <dbReference type="ARBA" id="ARBA00023136"/>
    </source>
</evidence>
<evidence type="ECO:0000256" key="26">
    <source>
        <dbReference type="ARBA" id="ARBA00023288"/>
    </source>
</evidence>
<dbReference type="PANTHER" id="PTHR11923:SF12">
    <property type="entry name" value="PLATELET GLYCOPROTEIN 4"/>
    <property type="match status" value="1"/>
</dbReference>
<evidence type="ECO:0000256" key="24">
    <source>
        <dbReference type="ARBA" id="ARBA00023170"/>
    </source>
</evidence>
<comment type="similarity">
    <text evidence="10">Belongs to the CD36 family.</text>
</comment>
<feature type="cross-link" description="Glycyl lysine isopeptide (Lys-Gly) (interchain with G-Cter in ubiquitin)" evidence="33">
    <location>
        <position position="409"/>
    </location>
</feature>
<feature type="site" description="Critical for TLR4-TLR6 dimerization and signaling" evidence="32">
    <location>
        <position position="403"/>
    </location>
</feature>
<feature type="cross-link" description="Glycyl lysine isopeptide (Lys-Gly) (interchain with G-Cter in ubiquitin)" evidence="33">
    <location>
        <position position="412"/>
    </location>
</feature>
<dbReference type="GO" id="GO:0034383">
    <property type="term" value="P:low-density lipoprotein particle clearance"/>
    <property type="evidence" value="ECO:0007669"/>
    <property type="project" value="TreeGrafter"/>
</dbReference>
<dbReference type="GO" id="GO:0150094">
    <property type="term" value="P:amyloid-beta clearance by cellular catabolic process"/>
    <property type="evidence" value="ECO:0007669"/>
    <property type="project" value="TreeGrafter"/>
</dbReference>
<name>F7IHB2_CALJA</name>
<keyword evidence="37" id="KW-1185">Reference proteome</keyword>
<keyword evidence="18 35" id="KW-1133">Transmembrane helix</keyword>
<dbReference type="InterPro" id="IPR002159">
    <property type="entry name" value="CD36_fam"/>
</dbReference>
<evidence type="ECO:0000256" key="9">
    <source>
        <dbReference type="ARBA" id="ARBA00004651"/>
    </source>
</evidence>
<evidence type="ECO:0000256" key="1">
    <source>
        <dbReference type="ARBA" id="ARBA00000542"/>
    </source>
</evidence>
<dbReference type="GO" id="GO:0007155">
    <property type="term" value="P:cell adhesion"/>
    <property type="evidence" value="ECO:0007669"/>
    <property type="project" value="UniProtKB-KW"/>
</dbReference>
<evidence type="ECO:0000256" key="14">
    <source>
        <dbReference type="ARBA" id="ARBA00022499"/>
    </source>
</evidence>
<keyword evidence="17" id="KW-0130">Cell adhesion</keyword>
<evidence type="ECO:0000256" key="16">
    <source>
        <dbReference type="ARBA" id="ARBA00022843"/>
    </source>
</evidence>
<evidence type="ECO:0000256" key="4">
    <source>
        <dbReference type="ARBA" id="ARBA00000996"/>
    </source>
</evidence>
<dbReference type="GO" id="GO:0016324">
    <property type="term" value="C:apical plasma membrane"/>
    <property type="evidence" value="ECO:0007669"/>
    <property type="project" value="UniProtKB-SubCell"/>
</dbReference>
<feature type="transmembrane region" description="Helical" evidence="35">
    <location>
        <begin position="380"/>
        <end position="406"/>
    </location>
</feature>
<dbReference type="Ensembl" id="ENSCJAT00000058493.4">
    <property type="protein sequence ID" value="ENSCJAP00000043405.2"/>
    <property type="gene ID" value="ENSCJAG00000003269.5"/>
</dbReference>
<reference evidence="36" key="2">
    <citation type="submission" date="2025-08" db="UniProtKB">
        <authorList>
            <consortium name="Ensembl"/>
        </authorList>
    </citation>
    <scope>IDENTIFICATION</scope>
</reference>
<dbReference type="PANTHER" id="PTHR11923">
    <property type="entry name" value="SCAVENGER RECEPTOR CLASS B TYPE-1 SR-B1"/>
    <property type="match status" value="1"/>
</dbReference>
<evidence type="ECO:0000313" key="37">
    <source>
        <dbReference type="Proteomes" id="UP000008225"/>
    </source>
</evidence>
<protein>
    <recommendedName>
        <fullName evidence="11">Platelet glycoprotein 4</fullName>
    </recommendedName>
    <alternativeName>
        <fullName evidence="31">Glycoprotein IIIb</fullName>
    </alternativeName>
    <alternativeName>
        <fullName evidence="29">PAS IV</fullName>
    </alternativeName>
    <alternativeName>
        <fullName evidence="30">PAS-4</fullName>
    </alternativeName>
    <alternativeName>
        <fullName evidence="28">Platelet glycoprotein IV</fullName>
    </alternativeName>
</protein>
<keyword evidence="21 35" id="KW-0472">Membrane</keyword>
<dbReference type="GO" id="GO:0042953">
    <property type="term" value="P:lipoprotein transport"/>
    <property type="evidence" value="ECO:0007669"/>
    <property type="project" value="TreeGrafter"/>
</dbReference>
<sequence length="412" mass="46230">MGCDRNCGLIAGAVTGAILAVFGGILMPVGDLLIEKTIKKEVVLEEGTIAFKNWVKTGTEVYRQFWIFDVQNPQEVMMNSSNIKVEQKGPYTYRVRYLAKENVTQDPEDNTVSFLQPNGAIFEPSLSVGTENDNFTVLNLAVAYNNTADGVYKVFNGKDNINKVAVIDTYKGKRNLSYWESYCDMINGTDAASFPPFVEKSQVLQFFSSDICRSIYAIFESEIDLKGIPVYRFVLPPKAFASPLQNPDNHCFCTENIISKNCTSYGVLDISKCKEGRPVYISLPHFLHASPDVSEPIDGLNPNEEEHRTYLDIEPITGFTLQFAKRLQVNLLVKPSKKIEALKRLKRNYIVPIIWLNETGTIGNEKANMFRSKVTGKINLLGLIEMILLSVGVVMFVAFMILYCACRSKTIK</sequence>
<feature type="disulfide bond" evidence="34">
    <location>
        <begin position="212"/>
        <end position="273"/>
    </location>
</feature>
<evidence type="ECO:0000256" key="22">
    <source>
        <dbReference type="ARBA" id="ARBA00023139"/>
    </source>
</evidence>
<evidence type="ECO:0000256" key="33">
    <source>
        <dbReference type="PIRSR" id="PIRSR605428-51"/>
    </source>
</evidence>
<dbReference type="AlphaFoldDB" id="F7IHB2"/>
<keyword evidence="22" id="KW-0564">Palmitate</keyword>
<dbReference type="GO" id="GO:0030169">
    <property type="term" value="F:low-density lipoprotein particle binding"/>
    <property type="evidence" value="ECO:0007669"/>
    <property type="project" value="TreeGrafter"/>
</dbReference>